<evidence type="ECO:0000259" key="2">
    <source>
        <dbReference type="Pfam" id="PF04892"/>
    </source>
</evidence>
<dbReference type="Pfam" id="PF04892">
    <property type="entry name" value="VanZ"/>
    <property type="match status" value="1"/>
</dbReference>
<gene>
    <name evidence="3" type="ORF">SAMN04324258_2184</name>
</gene>
<dbReference type="OrthoDB" id="4833326at2"/>
<feature type="transmembrane region" description="Helical" evidence="1">
    <location>
        <begin position="123"/>
        <end position="141"/>
    </location>
</feature>
<keyword evidence="4" id="KW-1185">Reference proteome</keyword>
<dbReference type="Proteomes" id="UP000189777">
    <property type="component" value="Unassembled WGS sequence"/>
</dbReference>
<feature type="transmembrane region" description="Helical" evidence="1">
    <location>
        <begin position="27"/>
        <end position="47"/>
    </location>
</feature>
<keyword evidence="1" id="KW-0812">Transmembrane</keyword>
<dbReference type="AlphaFoldDB" id="A0A1T5KGK7"/>
<evidence type="ECO:0000256" key="1">
    <source>
        <dbReference type="SAM" id="Phobius"/>
    </source>
</evidence>
<organism evidence="3 4">
    <name type="scientific">Krasilnikoviella flava</name>
    <dbReference type="NCBI Taxonomy" id="526729"/>
    <lineage>
        <taxon>Bacteria</taxon>
        <taxon>Bacillati</taxon>
        <taxon>Actinomycetota</taxon>
        <taxon>Actinomycetes</taxon>
        <taxon>Micrococcales</taxon>
        <taxon>Promicromonosporaceae</taxon>
        <taxon>Krasilnikoviella</taxon>
    </lineage>
</organism>
<dbReference type="RefSeq" id="WP_079574310.1">
    <property type="nucleotide sequence ID" value="NZ_FUZQ01000003.1"/>
</dbReference>
<proteinExistence type="predicted"/>
<keyword evidence="1" id="KW-0472">Membrane</keyword>
<keyword evidence="1" id="KW-1133">Transmembrane helix</keyword>
<dbReference type="InterPro" id="IPR006976">
    <property type="entry name" value="VanZ-like"/>
</dbReference>
<feature type="transmembrane region" description="Helical" evidence="1">
    <location>
        <begin position="67"/>
        <end position="87"/>
    </location>
</feature>
<sequence>MEAATGHGMDHAVGWFAGPWLVDRPRLAAVLGAVSLVPVALLTLVPVDRELFERCAVGWVLPTPGRVELMANVVLFVPPVFLAAVALRRPVPALVAGSAASAAIEAVQALVPAIGRSCDTNDWLSNTIGAAAGALLAAVALHRWRRRAQARPTGTNPDS</sequence>
<evidence type="ECO:0000313" key="4">
    <source>
        <dbReference type="Proteomes" id="UP000189777"/>
    </source>
</evidence>
<accession>A0A1T5KGK7</accession>
<dbReference type="STRING" id="526729.SAMN04324258_2184"/>
<protein>
    <submittedName>
        <fullName evidence="3">VanZ like family protein</fullName>
    </submittedName>
</protein>
<dbReference type="EMBL" id="FUZQ01000003">
    <property type="protein sequence ID" value="SKC62837.1"/>
    <property type="molecule type" value="Genomic_DNA"/>
</dbReference>
<evidence type="ECO:0000313" key="3">
    <source>
        <dbReference type="EMBL" id="SKC62837.1"/>
    </source>
</evidence>
<feature type="domain" description="VanZ-like" evidence="2">
    <location>
        <begin position="35"/>
        <end position="139"/>
    </location>
</feature>
<reference evidence="3 4" key="1">
    <citation type="submission" date="2017-02" db="EMBL/GenBank/DDBJ databases">
        <authorList>
            <person name="Peterson S.W."/>
        </authorList>
    </citation>
    <scope>NUCLEOTIDE SEQUENCE [LARGE SCALE GENOMIC DNA]</scope>
    <source>
        <strain evidence="3 4">DSM 21481</strain>
    </source>
</reference>
<name>A0A1T5KGK7_9MICO</name>